<evidence type="ECO:0000256" key="3">
    <source>
        <dbReference type="SAM" id="SignalP"/>
    </source>
</evidence>
<dbReference type="InterPro" id="IPR050258">
    <property type="entry name" value="Leguminous_Lectin"/>
</dbReference>
<dbReference type="InterPro" id="IPR013320">
    <property type="entry name" value="ConA-like_dom_sf"/>
</dbReference>
<dbReference type="PANTHER" id="PTHR32401:SF38">
    <property type="entry name" value="LECTIN-LIKE PROTEIN"/>
    <property type="match status" value="1"/>
</dbReference>
<dbReference type="OrthoDB" id="543442at2759"/>
<dbReference type="Gene3D" id="2.60.120.200">
    <property type="match status" value="1"/>
</dbReference>
<comment type="similarity">
    <text evidence="1">Belongs to the leguminous lectin family.</text>
</comment>
<dbReference type="SUPFAM" id="SSF49899">
    <property type="entry name" value="Concanavalin A-like lectins/glucanases"/>
    <property type="match status" value="1"/>
</dbReference>
<dbReference type="PANTHER" id="PTHR32401">
    <property type="entry name" value="CONCANAVALIN A-LIKE LECTIN FAMILY PROTEIN"/>
    <property type="match status" value="1"/>
</dbReference>
<keyword evidence="6" id="KW-1185">Reference proteome</keyword>
<dbReference type="Proteomes" id="UP000507245">
    <property type="component" value="Unassembled WGS sequence"/>
</dbReference>
<proteinExistence type="inferred from homology"/>
<dbReference type="CDD" id="cd06899">
    <property type="entry name" value="lectin_legume_LecRK_Arcelin_ConA"/>
    <property type="match status" value="1"/>
</dbReference>
<evidence type="ECO:0000313" key="5">
    <source>
        <dbReference type="EMBL" id="CAB4307900.1"/>
    </source>
</evidence>
<evidence type="ECO:0000256" key="2">
    <source>
        <dbReference type="ARBA" id="ARBA00022734"/>
    </source>
</evidence>
<dbReference type="AlphaFoldDB" id="A0A6J5X293"/>
<dbReference type="FunFam" id="2.60.120.200:FF:000246">
    <property type="entry name" value="L-type lectin-domain containing receptor kinase V.9"/>
    <property type="match status" value="1"/>
</dbReference>
<gene>
    <name evidence="5" type="ORF">ORAREDHAP_LOCUS26895</name>
</gene>
<protein>
    <recommendedName>
        <fullName evidence="4">Legume lectin domain-containing protein</fullName>
    </recommendedName>
</protein>
<keyword evidence="2" id="KW-0430">Lectin</keyword>
<evidence type="ECO:0000256" key="1">
    <source>
        <dbReference type="ARBA" id="ARBA00007606"/>
    </source>
</evidence>
<feature type="domain" description="Legume lectin" evidence="4">
    <location>
        <begin position="23"/>
        <end position="265"/>
    </location>
</feature>
<feature type="chain" id="PRO_5026750395" description="Legume lectin domain-containing protein" evidence="3">
    <location>
        <begin position="23"/>
        <end position="266"/>
    </location>
</feature>
<feature type="signal peptide" evidence="3">
    <location>
        <begin position="1"/>
        <end position="22"/>
    </location>
</feature>
<keyword evidence="3" id="KW-0732">Signal</keyword>
<organism evidence="5 6">
    <name type="scientific">Prunus armeniaca</name>
    <name type="common">Apricot</name>
    <name type="synonym">Armeniaca vulgaris</name>
    <dbReference type="NCBI Taxonomy" id="36596"/>
    <lineage>
        <taxon>Eukaryota</taxon>
        <taxon>Viridiplantae</taxon>
        <taxon>Streptophyta</taxon>
        <taxon>Embryophyta</taxon>
        <taxon>Tracheophyta</taxon>
        <taxon>Spermatophyta</taxon>
        <taxon>Magnoliopsida</taxon>
        <taxon>eudicotyledons</taxon>
        <taxon>Gunneridae</taxon>
        <taxon>Pentapetalae</taxon>
        <taxon>rosids</taxon>
        <taxon>fabids</taxon>
        <taxon>Rosales</taxon>
        <taxon>Rosaceae</taxon>
        <taxon>Amygdaloideae</taxon>
        <taxon>Amygdaleae</taxon>
        <taxon>Prunus</taxon>
    </lineage>
</organism>
<evidence type="ECO:0000259" key="4">
    <source>
        <dbReference type="Pfam" id="PF00139"/>
    </source>
</evidence>
<dbReference type="GO" id="GO:0030246">
    <property type="term" value="F:carbohydrate binding"/>
    <property type="evidence" value="ECO:0007669"/>
    <property type="project" value="UniProtKB-KW"/>
</dbReference>
<sequence>MQSFQLLVLFLTKLFLLQFTFAVDFSFTGFNSSDILLYGNATIDSGVLSLTRNTTFSIGRALYNAKVHTRYPNSSNLLPFTSSFTFSISPYNDSLPGCGFVLIFVPSTGIEGASSSQHLGFLNSTNDGDPRNHAFGVEFDVFRNQEFNDVNDNHVGVDVNSLTSLVSYKAGYWLGDNTKEDSNNTNWSFKEVKLNDGANYQVWVEYWNYQLSITLAPENVKKPERPLIQIPLDLSDVFLDDMYVGLTASTGQLIEDHKILSWSFSN</sequence>
<dbReference type="Pfam" id="PF00139">
    <property type="entry name" value="Lectin_legB"/>
    <property type="match status" value="1"/>
</dbReference>
<evidence type="ECO:0000313" key="6">
    <source>
        <dbReference type="Proteomes" id="UP000507245"/>
    </source>
</evidence>
<accession>A0A6J5X293</accession>
<name>A0A6J5X293_PRUAR</name>
<dbReference type="InterPro" id="IPR001220">
    <property type="entry name" value="Legume_lectin_dom"/>
</dbReference>
<reference evidence="6" key="1">
    <citation type="journal article" date="2020" name="Genome Biol.">
        <title>Gamete binning: chromosome-level and haplotype-resolved genome assembly enabled by high-throughput single-cell sequencing of gamete genomes.</title>
        <authorList>
            <person name="Campoy J.A."/>
            <person name="Sun H."/>
            <person name="Goel M."/>
            <person name="Jiao W.-B."/>
            <person name="Folz-Donahue K."/>
            <person name="Wang N."/>
            <person name="Rubio M."/>
            <person name="Liu C."/>
            <person name="Kukat C."/>
            <person name="Ruiz D."/>
            <person name="Huettel B."/>
            <person name="Schneeberger K."/>
        </authorList>
    </citation>
    <scope>NUCLEOTIDE SEQUENCE [LARGE SCALE GENOMIC DNA]</scope>
    <source>
        <strain evidence="6">cv. Rojo Pasion</strain>
    </source>
</reference>
<dbReference type="EMBL" id="CAEKKB010000004">
    <property type="protein sequence ID" value="CAB4307900.1"/>
    <property type="molecule type" value="Genomic_DNA"/>
</dbReference>